<feature type="non-terminal residue" evidence="1">
    <location>
        <position position="52"/>
    </location>
</feature>
<evidence type="ECO:0000313" key="2">
    <source>
        <dbReference type="Proteomes" id="UP000262878"/>
    </source>
</evidence>
<evidence type="ECO:0000313" key="1">
    <source>
        <dbReference type="EMBL" id="HAR56213.1"/>
    </source>
</evidence>
<accession>A0A348WNV1</accession>
<dbReference type="STRING" id="314276.OS145_01597"/>
<name>A0A348WNV1_9GAMM</name>
<proteinExistence type="predicted"/>
<gene>
    <name evidence="1" type="ORF">DCR58_05425</name>
</gene>
<dbReference type="SUPFAM" id="SSF55785">
    <property type="entry name" value="PYP-like sensor domain (PAS domain)"/>
    <property type="match status" value="1"/>
</dbReference>
<dbReference type="EMBL" id="DMUP01000123">
    <property type="protein sequence ID" value="HAR56213.1"/>
    <property type="molecule type" value="Genomic_DNA"/>
</dbReference>
<reference evidence="1 2" key="1">
    <citation type="journal article" date="2018" name="Nat. Biotechnol.">
        <title>A standardized bacterial taxonomy based on genome phylogeny substantially revises the tree of life.</title>
        <authorList>
            <person name="Parks D.H."/>
            <person name="Chuvochina M."/>
            <person name="Waite D.W."/>
            <person name="Rinke C."/>
            <person name="Skarshewski A."/>
            <person name="Chaumeil P.A."/>
            <person name="Hugenholtz P."/>
        </authorList>
    </citation>
    <scope>NUCLEOTIDE SEQUENCE [LARGE SCALE GENOMIC DNA]</scope>
    <source>
        <strain evidence="1">UBA9360</strain>
    </source>
</reference>
<protein>
    <submittedName>
        <fullName evidence="1">Chemotaxis protein</fullName>
    </submittedName>
</protein>
<dbReference type="AlphaFoldDB" id="A0A348WNV1"/>
<comment type="caution">
    <text evidence="1">The sequence shown here is derived from an EMBL/GenBank/DDBJ whole genome shotgun (WGS) entry which is preliminary data.</text>
</comment>
<sequence length="52" mass="6040">MNQPLSAFIAPTAKNKPHIQQMTRAIKTQSHWHGAIQFIHDQGHEIWIRVIL</sequence>
<dbReference type="InterPro" id="IPR035965">
    <property type="entry name" value="PAS-like_dom_sf"/>
</dbReference>
<dbReference type="Proteomes" id="UP000262878">
    <property type="component" value="Unassembled WGS sequence"/>
</dbReference>
<organism evidence="1 2">
    <name type="scientific">Idiomarina baltica</name>
    <dbReference type="NCBI Taxonomy" id="190892"/>
    <lineage>
        <taxon>Bacteria</taxon>
        <taxon>Pseudomonadati</taxon>
        <taxon>Pseudomonadota</taxon>
        <taxon>Gammaproteobacteria</taxon>
        <taxon>Alteromonadales</taxon>
        <taxon>Idiomarinaceae</taxon>
        <taxon>Idiomarina</taxon>
    </lineage>
</organism>